<dbReference type="AlphaFoldDB" id="A0A844AVB0"/>
<dbReference type="GO" id="GO:0042597">
    <property type="term" value="C:periplasmic space"/>
    <property type="evidence" value="ECO:0007669"/>
    <property type="project" value="UniProtKB-SubCell"/>
</dbReference>
<evidence type="ECO:0000256" key="4">
    <source>
        <dbReference type="SAM" id="SignalP"/>
    </source>
</evidence>
<dbReference type="CDD" id="cd13665">
    <property type="entry name" value="PBP2_TRAP_Dctp3_4"/>
    <property type="match status" value="1"/>
</dbReference>
<gene>
    <name evidence="5" type="ORF">GG681_14220</name>
</gene>
<dbReference type="PANTHER" id="PTHR33376">
    <property type="match status" value="1"/>
</dbReference>
<keyword evidence="3" id="KW-0574">Periplasm</keyword>
<evidence type="ECO:0000313" key="5">
    <source>
        <dbReference type="EMBL" id="MQY43797.1"/>
    </source>
</evidence>
<evidence type="ECO:0000313" key="6">
    <source>
        <dbReference type="Proteomes" id="UP000436694"/>
    </source>
</evidence>
<evidence type="ECO:0000256" key="1">
    <source>
        <dbReference type="ARBA" id="ARBA00004418"/>
    </source>
</evidence>
<reference evidence="5 6" key="1">
    <citation type="submission" date="2019-10" db="EMBL/GenBank/DDBJ databases">
        <title>Epibacterium sp. nov., isolated from seawater.</title>
        <authorList>
            <person name="Zhang X."/>
            <person name="Li N."/>
        </authorList>
    </citation>
    <scope>NUCLEOTIDE SEQUENCE [LARGE SCALE GENOMIC DNA]</scope>
    <source>
        <strain evidence="5 6">SM1969</strain>
    </source>
</reference>
<feature type="signal peptide" evidence="4">
    <location>
        <begin position="1"/>
        <end position="23"/>
    </location>
</feature>
<name>A0A844AVB0_9RHOB</name>
<evidence type="ECO:0000256" key="2">
    <source>
        <dbReference type="ARBA" id="ARBA00022729"/>
    </source>
</evidence>
<dbReference type="RefSeq" id="WP_153548694.1">
    <property type="nucleotide sequence ID" value="NZ_WIXK01000008.1"/>
</dbReference>
<dbReference type="Gene3D" id="3.40.190.170">
    <property type="entry name" value="Bacterial extracellular solute-binding protein, family 7"/>
    <property type="match status" value="1"/>
</dbReference>
<keyword evidence="2 4" id="KW-0732">Signal</keyword>
<dbReference type="PANTHER" id="PTHR33376:SF15">
    <property type="entry name" value="BLL6794 PROTEIN"/>
    <property type="match status" value="1"/>
</dbReference>
<dbReference type="Pfam" id="PF03480">
    <property type="entry name" value="DctP"/>
    <property type="match status" value="1"/>
</dbReference>
<dbReference type="GO" id="GO:0055085">
    <property type="term" value="P:transmembrane transport"/>
    <property type="evidence" value="ECO:0007669"/>
    <property type="project" value="InterPro"/>
</dbReference>
<sequence>MSLKTKLASIAAALMCSASFAQAEAEHTLVVSSWVPPTHIINSEILTGLQAMVEEATDGRVTTEVRMGLAPPPAQMDLVLDGAVDIAYVFHGYQPGRFTGYKLVELPRVEASAADLSAAYWDLHQSHLAKLNEHRGVEVVGLMVHGPGQLHTGSAIEGLDDIAGLKLRMPGGVASDIGGKLQATGIKVPAPKVYETLASKAADGVMMVTESRKSFRLTEVAPHFYSVPGGFFRGSFAFIMNEDVLADLPEDLRTALQDKVFGPTLSRKAGEAWDAADVEAIDLTNATNGNTNVLISDADLGRFDSIAAEVESAVIEEVSAKGIDATAALKTFRANLAQN</sequence>
<proteinExistence type="predicted"/>
<comment type="subcellular location">
    <subcellularLocation>
        <location evidence="1">Periplasm</location>
    </subcellularLocation>
</comment>
<dbReference type="InterPro" id="IPR038404">
    <property type="entry name" value="TRAP_DctP_sf"/>
</dbReference>
<feature type="chain" id="PRO_5032348632" evidence="4">
    <location>
        <begin position="24"/>
        <end position="339"/>
    </location>
</feature>
<comment type="caution">
    <text evidence="5">The sequence shown here is derived from an EMBL/GenBank/DDBJ whole genome shotgun (WGS) entry which is preliminary data.</text>
</comment>
<evidence type="ECO:0000256" key="3">
    <source>
        <dbReference type="ARBA" id="ARBA00022764"/>
    </source>
</evidence>
<organism evidence="5 6">
    <name type="scientific">Tritonibacter aquimaris</name>
    <dbReference type="NCBI Taxonomy" id="2663379"/>
    <lineage>
        <taxon>Bacteria</taxon>
        <taxon>Pseudomonadati</taxon>
        <taxon>Pseudomonadota</taxon>
        <taxon>Alphaproteobacteria</taxon>
        <taxon>Rhodobacterales</taxon>
        <taxon>Paracoccaceae</taxon>
        <taxon>Tritonibacter</taxon>
    </lineage>
</organism>
<accession>A0A844AVB0</accession>
<protein>
    <submittedName>
        <fullName evidence="5">C4-dicarboxylate ABC transporter substrate-binding protein</fullName>
    </submittedName>
</protein>
<keyword evidence="6" id="KW-1185">Reference proteome</keyword>
<dbReference type="InterPro" id="IPR018389">
    <property type="entry name" value="DctP_fam"/>
</dbReference>
<dbReference type="Proteomes" id="UP000436694">
    <property type="component" value="Unassembled WGS sequence"/>
</dbReference>
<dbReference type="EMBL" id="WIXK01000008">
    <property type="protein sequence ID" value="MQY43797.1"/>
    <property type="molecule type" value="Genomic_DNA"/>
</dbReference>